<accession>A0A7J6X429</accession>
<dbReference type="Proteomes" id="UP000554482">
    <property type="component" value="Unassembled WGS sequence"/>
</dbReference>
<gene>
    <name evidence="1" type="ORF">FRX31_006851</name>
</gene>
<protein>
    <submittedName>
        <fullName evidence="1">Uncharacterized protein</fullName>
    </submittedName>
</protein>
<dbReference type="AlphaFoldDB" id="A0A7J6X429"/>
<sequence length="88" mass="9903">MVNLNSSRNKSYIHLIDESDACHRTCRQKYLYSSTMDTLAVRVITLHAECKMAQPVDIGQSFTSPFSRINTQPSQSPLLIKAQVRSSS</sequence>
<dbReference type="EMBL" id="JABWDY010006625">
    <property type="protein sequence ID" value="KAF5203558.1"/>
    <property type="molecule type" value="Genomic_DNA"/>
</dbReference>
<reference evidence="1 2" key="1">
    <citation type="submission" date="2020-06" db="EMBL/GenBank/DDBJ databases">
        <title>Transcriptomic and genomic resources for Thalictrum thalictroides and T. hernandezii: Facilitating candidate gene discovery in an emerging model plant lineage.</title>
        <authorList>
            <person name="Arias T."/>
            <person name="Riano-Pachon D.M."/>
            <person name="Di Stilio V.S."/>
        </authorList>
    </citation>
    <scope>NUCLEOTIDE SEQUENCE [LARGE SCALE GENOMIC DNA]</scope>
    <source>
        <strain evidence="2">cv. WT478/WT964</strain>
        <tissue evidence="1">Leaves</tissue>
    </source>
</reference>
<name>A0A7J6X429_THATH</name>
<comment type="caution">
    <text evidence="1">The sequence shown here is derived from an EMBL/GenBank/DDBJ whole genome shotgun (WGS) entry which is preliminary data.</text>
</comment>
<evidence type="ECO:0000313" key="2">
    <source>
        <dbReference type="Proteomes" id="UP000554482"/>
    </source>
</evidence>
<evidence type="ECO:0000313" key="1">
    <source>
        <dbReference type="EMBL" id="KAF5203558.1"/>
    </source>
</evidence>
<organism evidence="1 2">
    <name type="scientific">Thalictrum thalictroides</name>
    <name type="common">Rue-anemone</name>
    <name type="synonym">Anemone thalictroides</name>
    <dbReference type="NCBI Taxonomy" id="46969"/>
    <lineage>
        <taxon>Eukaryota</taxon>
        <taxon>Viridiplantae</taxon>
        <taxon>Streptophyta</taxon>
        <taxon>Embryophyta</taxon>
        <taxon>Tracheophyta</taxon>
        <taxon>Spermatophyta</taxon>
        <taxon>Magnoliopsida</taxon>
        <taxon>Ranunculales</taxon>
        <taxon>Ranunculaceae</taxon>
        <taxon>Thalictroideae</taxon>
        <taxon>Thalictrum</taxon>
    </lineage>
</organism>
<keyword evidence="2" id="KW-1185">Reference proteome</keyword>
<proteinExistence type="predicted"/>